<dbReference type="EMBL" id="BRXU01000009">
    <property type="protein sequence ID" value="GLC54031.1"/>
    <property type="molecule type" value="Genomic_DNA"/>
</dbReference>
<feature type="region of interest" description="Disordered" evidence="8">
    <location>
        <begin position="1"/>
        <end position="22"/>
    </location>
</feature>
<name>A0A9W6F384_9CHLO</name>
<dbReference type="Pfam" id="PF00027">
    <property type="entry name" value="cNMP_binding"/>
    <property type="match status" value="1"/>
</dbReference>
<feature type="region of interest" description="Disordered" evidence="8">
    <location>
        <begin position="622"/>
        <end position="675"/>
    </location>
</feature>
<dbReference type="InterPro" id="IPR005821">
    <property type="entry name" value="Ion_trans_dom"/>
</dbReference>
<feature type="compositionally biased region" description="Low complexity" evidence="8">
    <location>
        <begin position="828"/>
        <end position="837"/>
    </location>
</feature>
<keyword evidence="4 9" id="KW-1133">Transmembrane helix</keyword>
<dbReference type="InterPro" id="IPR014710">
    <property type="entry name" value="RmlC-like_jellyroll"/>
</dbReference>
<proteinExistence type="predicted"/>
<evidence type="ECO:0000256" key="2">
    <source>
        <dbReference type="ARBA" id="ARBA00022448"/>
    </source>
</evidence>
<dbReference type="OrthoDB" id="426293at2759"/>
<evidence type="ECO:0000256" key="7">
    <source>
        <dbReference type="SAM" id="Coils"/>
    </source>
</evidence>
<feature type="transmembrane region" description="Helical" evidence="9">
    <location>
        <begin position="76"/>
        <end position="97"/>
    </location>
</feature>
<dbReference type="InterPro" id="IPR018490">
    <property type="entry name" value="cNMP-bd_dom_sf"/>
</dbReference>
<dbReference type="Pfam" id="PF00520">
    <property type="entry name" value="Ion_trans"/>
    <property type="match status" value="1"/>
</dbReference>
<feature type="region of interest" description="Disordered" evidence="8">
    <location>
        <begin position="690"/>
        <end position="732"/>
    </location>
</feature>
<feature type="coiled-coil region" evidence="7">
    <location>
        <begin position="1082"/>
        <end position="1109"/>
    </location>
</feature>
<comment type="subcellular location">
    <subcellularLocation>
        <location evidence="1">Membrane</location>
        <topology evidence="1">Multi-pass membrane protein</topology>
    </subcellularLocation>
</comment>
<dbReference type="SUPFAM" id="SSF81324">
    <property type="entry name" value="Voltage-gated potassium channels"/>
    <property type="match status" value="1"/>
</dbReference>
<feature type="transmembrane region" description="Helical" evidence="9">
    <location>
        <begin position="213"/>
        <end position="231"/>
    </location>
</feature>
<organism evidence="11 12">
    <name type="scientific">Pleodorina starrii</name>
    <dbReference type="NCBI Taxonomy" id="330485"/>
    <lineage>
        <taxon>Eukaryota</taxon>
        <taxon>Viridiplantae</taxon>
        <taxon>Chlorophyta</taxon>
        <taxon>core chlorophytes</taxon>
        <taxon>Chlorophyceae</taxon>
        <taxon>CS clade</taxon>
        <taxon>Chlamydomonadales</taxon>
        <taxon>Volvocaceae</taxon>
        <taxon>Pleodorina</taxon>
    </lineage>
</organism>
<dbReference type="SUPFAM" id="SSF51206">
    <property type="entry name" value="cAMP-binding domain-like"/>
    <property type="match status" value="1"/>
</dbReference>
<dbReference type="Gene3D" id="1.10.287.70">
    <property type="match status" value="1"/>
</dbReference>
<evidence type="ECO:0000313" key="11">
    <source>
        <dbReference type="EMBL" id="GLC54031.1"/>
    </source>
</evidence>
<evidence type="ECO:0000256" key="9">
    <source>
        <dbReference type="SAM" id="Phobius"/>
    </source>
</evidence>
<gene>
    <name evidence="11" type="primary">PLESTB001320</name>
    <name evidence="11" type="ORF">PLESTB_000816300</name>
</gene>
<reference evidence="11 12" key="1">
    <citation type="journal article" date="2023" name="Commun. Biol.">
        <title>Reorganization of the ancestral sex-determining regions during the evolution of trioecy in Pleodorina starrii.</title>
        <authorList>
            <person name="Takahashi K."/>
            <person name="Suzuki S."/>
            <person name="Kawai-Toyooka H."/>
            <person name="Yamamoto K."/>
            <person name="Hamaji T."/>
            <person name="Ootsuki R."/>
            <person name="Yamaguchi H."/>
            <person name="Kawachi M."/>
            <person name="Higashiyama T."/>
            <person name="Nozaki H."/>
        </authorList>
    </citation>
    <scope>NUCLEOTIDE SEQUENCE [LARGE SCALE GENOMIC DNA]</scope>
    <source>
        <strain evidence="11 12">NIES-4479</strain>
    </source>
</reference>
<evidence type="ECO:0000256" key="4">
    <source>
        <dbReference type="ARBA" id="ARBA00022989"/>
    </source>
</evidence>
<keyword evidence="7" id="KW-0175">Coiled coil</keyword>
<evidence type="ECO:0000256" key="5">
    <source>
        <dbReference type="ARBA" id="ARBA00023065"/>
    </source>
</evidence>
<evidence type="ECO:0000256" key="6">
    <source>
        <dbReference type="ARBA" id="ARBA00023136"/>
    </source>
</evidence>
<comment type="caution">
    <text evidence="11">The sequence shown here is derived from an EMBL/GenBank/DDBJ whole genome shotgun (WGS) entry which is preliminary data.</text>
</comment>
<dbReference type="PANTHER" id="PTHR10217:SF435">
    <property type="entry name" value="POTASSIUM VOLTAGE-GATED CHANNEL PROTEIN EAG"/>
    <property type="match status" value="1"/>
</dbReference>
<dbReference type="Proteomes" id="UP001165080">
    <property type="component" value="Unassembled WGS sequence"/>
</dbReference>
<keyword evidence="5" id="KW-0406">Ion transport</keyword>
<dbReference type="InterPro" id="IPR050818">
    <property type="entry name" value="KCNH_animal-type"/>
</dbReference>
<evidence type="ECO:0000313" key="12">
    <source>
        <dbReference type="Proteomes" id="UP001165080"/>
    </source>
</evidence>
<dbReference type="PROSITE" id="PS50042">
    <property type="entry name" value="CNMP_BINDING_3"/>
    <property type="match status" value="1"/>
</dbReference>
<feature type="compositionally biased region" description="Polar residues" evidence="8">
    <location>
        <begin position="646"/>
        <end position="655"/>
    </location>
</feature>
<dbReference type="GO" id="GO:0005249">
    <property type="term" value="F:voltage-gated potassium channel activity"/>
    <property type="evidence" value="ECO:0007669"/>
    <property type="project" value="TreeGrafter"/>
</dbReference>
<evidence type="ECO:0000256" key="8">
    <source>
        <dbReference type="SAM" id="MobiDB-lite"/>
    </source>
</evidence>
<sequence>MPSAASVTAKRTAGPGGESHSARPFVSALAARGGLGTSTHLCLLTKWSWKAWDLLVWLVDTALPVALPTSPARTWWTVWFLLLVLYSAVDVPLHIAFESWRRLQPVTCLSWLCCVTFCVDIIVRFRTSHVTSQGEVIRTPRLVALNYLRGMFLLDLVSALPLDEIIDLLLGGQGHHNAYWVGLLRIPRLFITMRQLNRIIPVKYYNLANVAKLLGAMLLSTHWAACMWYYLAFDEVRGNWPWIFTAGGCSGCSSDLGRYLFAFYRCFLILLGDRPQAYNNVERIFVLVLLLLGACLYAVIMGSMTLLVSNMWSMASRHKQRAAMLQDALRYNGASAGTDLRSRVDQYFDFMATHEHPGAEGLALLSELPTALHSELMSTVFEPLLTRVQLFAYCERAFVWRLAQRLRLATFMPKDILYGVNSVGHDMYIIWRGNVALTEPDGCMTALLCEGDHFGELGVMAANTPRPQRAVALCAADVLILSRGDIQDAMRDFPDSAQLVKSRARVQLEDHEIGPAVWAATMAMCKDMKEAGDDSSDVPSPPSCSAERPKSALPQAPNPHSSVLGTDGSGGTSSTDNMAASSAQKSPWPRPDVICRRRQEGAPAASFWRRQYLLGQVQGDAAEGRAASPGPVAEAMETGADGSQHVGATSLTSMGGTALDSRDVDSRRRPSSLSSEDSFLEALGLKAEAAAGPGDGGAPVGVQGAWAAGDKPSAAPSTPRWKPPRLPARVSRRAGCPTSALVLEELLVEPRQSVMGSNPTLGEPGPVQQRTQHDAGVVPQANRNMLGDDVGSLRGGSRAATATSHAGLQFWMASVQPCSATSGTPLKQQQHQQQSSHPTANLCGFDPRELAALERVRATSTRPVDPGGVIRYLSKRARQEAGAAAVPSSGPFAAAGAAPGNPSGGGPGPQVAATCLSAAPTGEDSSCWRGVTQEFDVHDLVEVPSSSAGQQSPPTAPQLLFMTPQPFLGADPLGPLFDQPAPALGGVSSMLGLRWRGRSPRLTTVTGDGTLPSAPFGGTEDSRTRQLVAPVCRRSIRSVLRGSGRRVSGSSLGKYASAGSSERGIDEWLNDQQQATCHQPRCAELEQQVSQLRRQLAAAHARLETILEDPLKAVWIRAQYSS</sequence>
<feature type="domain" description="Cyclic nucleotide-binding" evidence="10">
    <location>
        <begin position="390"/>
        <end position="490"/>
    </location>
</feature>
<feature type="region of interest" description="Disordered" evidence="8">
    <location>
        <begin position="819"/>
        <end position="843"/>
    </location>
</feature>
<accession>A0A9W6F384</accession>
<dbReference type="CDD" id="cd00038">
    <property type="entry name" value="CAP_ED"/>
    <property type="match status" value="1"/>
</dbReference>
<evidence type="ECO:0000259" key="10">
    <source>
        <dbReference type="PROSITE" id="PS50042"/>
    </source>
</evidence>
<feature type="transmembrane region" description="Helical" evidence="9">
    <location>
        <begin position="284"/>
        <end position="312"/>
    </location>
</feature>
<dbReference type="AlphaFoldDB" id="A0A9W6F384"/>
<feature type="region of interest" description="Disordered" evidence="8">
    <location>
        <begin position="530"/>
        <end position="592"/>
    </location>
</feature>
<keyword evidence="2" id="KW-0813">Transport</keyword>
<keyword evidence="12" id="KW-1185">Reference proteome</keyword>
<dbReference type="PANTHER" id="PTHR10217">
    <property type="entry name" value="VOLTAGE AND LIGAND GATED POTASSIUM CHANNEL"/>
    <property type="match status" value="1"/>
</dbReference>
<keyword evidence="3 9" id="KW-0812">Transmembrane</keyword>
<evidence type="ECO:0000256" key="3">
    <source>
        <dbReference type="ARBA" id="ARBA00022692"/>
    </source>
</evidence>
<dbReference type="InterPro" id="IPR000595">
    <property type="entry name" value="cNMP-bd_dom"/>
</dbReference>
<evidence type="ECO:0000256" key="1">
    <source>
        <dbReference type="ARBA" id="ARBA00004141"/>
    </source>
</evidence>
<dbReference type="GO" id="GO:0042391">
    <property type="term" value="P:regulation of membrane potential"/>
    <property type="evidence" value="ECO:0007669"/>
    <property type="project" value="TreeGrafter"/>
</dbReference>
<dbReference type="Gene3D" id="2.60.120.10">
    <property type="entry name" value="Jelly Rolls"/>
    <property type="match status" value="1"/>
</dbReference>
<dbReference type="SMART" id="SM00100">
    <property type="entry name" value="cNMP"/>
    <property type="match status" value="1"/>
</dbReference>
<feature type="region of interest" description="Disordered" evidence="8">
    <location>
        <begin position="1001"/>
        <end position="1022"/>
    </location>
</feature>
<protein>
    <recommendedName>
        <fullName evidence="10">Cyclic nucleotide-binding domain-containing protein</fullName>
    </recommendedName>
</protein>
<keyword evidence="6 9" id="KW-0472">Membrane</keyword>
<dbReference type="GO" id="GO:0005886">
    <property type="term" value="C:plasma membrane"/>
    <property type="evidence" value="ECO:0007669"/>
    <property type="project" value="TreeGrafter"/>
</dbReference>